<comment type="caution">
    <text evidence="1">The sequence shown here is derived from an EMBL/GenBank/DDBJ whole genome shotgun (WGS) entry which is preliminary data.</text>
</comment>
<keyword evidence="2" id="KW-1185">Reference proteome</keyword>
<accession>A0ACC0PSI4</accession>
<reference evidence="1" key="1">
    <citation type="submission" date="2022-02" db="EMBL/GenBank/DDBJ databases">
        <title>Plant Genome Project.</title>
        <authorList>
            <person name="Zhang R.-G."/>
        </authorList>
    </citation>
    <scope>NUCLEOTIDE SEQUENCE</scope>
    <source>
        <strain evidence="1">AT1</strain>
    </source>
</reference>
<organism evidence="1 2">
    <name type="scientific">Rhododendron molle</name>
    <name type="common">Chinese azalea</name>
    <name type="synonym">Azalea mollis</name>
    <dbReference type="NCBI Taxonomy" id="49168"/>
    <lineage>
        <taxon>Eukaryota</taxon>
        <taxon>Viridiplantae</taxon>
        <taxon>Streptophyta</taxon>
        <taxon>Embryophyta</taxon>
        <taxon>Tracheophyta</taxon>
        <taxon>Spermatophyta</taxon>
        <taxon>Magnoliopsida</taxon>
        <taxon>eudicotyledons</taxon>
        <taxon>Gunneridae</taxon>
        <taxon>Pentapetalae</taxon>
        <taxon>asterids</taxon>
        <taxon>Ericales</taxon>
        <taxon>Ericaceae</taxon>
        <taxon>Ericoideae</taxon>
        <taxon>Rhodoreae</taxon>
        <taxon>Rhododendron</taxon>
    </lineage>
</organism>
<evidence type="ECO:0000313" key="2">
    <source>
        <dbReference type="Proteomes" id="UP001062846"/>
    </source>
</evidence>
<proteinExistence type="predicted"/>
<dbReference type="Proteomes" id="UP001062846">
    <property type="component" value="Chromosome 2"/>
</dbReference>
<sequence length="65" mass="7696">MAEQNEIDRAKKHYKKKKEKREEAFHQFELLLGNLRMQYEVGGFNPRLIQPKIFTNGYELGPSIS</sequence>
<name>A0ACC0PSI4_RHOML</name>
<evidence type="ECO:0000313" key="1">
    <source>
        <dbReference type="EMBL" id="KAI8568717.1"/>
    </source>
</evidence>
<gene>
    <name evidence="1" type="ORF">RHMOL_Rhmol02G0222300</name>
</gene>
<protein>
    <submittedName>
        <fullName evidence="1">Uncharacterized protein</fullName>
    </submittedName>
</protein>
<dbReference type="EMBL" id="CM046389">
    <property type="protein sequence ID" value="KAI8568717.1"/>
    <property type="molecule type" value="Genomic_DNA"/>
</dbReference>